<keyword evidence="13" id="KW-1185">Reference proteome</keyword>
<evidence type="ECO:0000259" key="10">
    <source>
        <dbReference type="Pfam" id="PF00326"/>
    </source>
</evidence>
<dbReference type="RefSeq" id="WP_266012143.1">
    <property type="nucleotide sequence ID" value="NZ_JAPFQP010000002.1"/>
</dbReference>
<dbReference type="Pfam" id="PF00326">
    <property type="entry name" value="Peptidase_S9"/>
    <property type="match status" value="1"/>
</dbReference>
<evidence type="ECO:0000256" key="8">
    <source>
        <dbReference type="ARBA" id="ARBA00060121"/>
    </source>
</evidence>
<name>A0AAE3MLE4_9FLAO</name>
<dbReference type="SUPFAM" id="SSF50993">
    <property type="entry name" value="Peptidase/esterase 'gauge' domain"/>
    <property type="match status" value="1"/>
</dbReference>
<dbReference type="AlphaFoldDB" id="A0AAE3MLE4"/>
<organism evidence="12 13">
    <name type="scientific">Lentiprolixibacter aurantiacus</name>
    <dbReference type="NCBI Taxonomy" id="2993939"/>
    <lineage>
        <taxon>Bacteria</taxon>
        <taxon>Pseudomonadati</taxon>
        <taxon>Bacteroidota</taxon>
        <taxon>Flavobacteriia</taxon>
        <taxon>Flavobacteriales</taxon>
        <taxon>Flavobacteriaceae</taxon>
        <taxon>Lentiprolixibacter</taxon>
    </lineage>
</organism>
<dbReference type="Gene3D" id="3.40.50.1820">
    <property type="entry name" value="alpha/beta hydrolase"/>
    <property type="match status" value="1"/>
</dbReference>
<dbReference type="Pfam" id="PF02897">
    <property type="entry name" value="Peptidase_S9_N"/>
    <property type="match status" value="1"/>
</dbReference>
<evidence type="ECO:0000256" key="1">
    <source>
        <dbReference type="ARBA" id="ARBA00004418"/>
    </source>
</evidence>
<comment type="subcellular location">
    <subcellularLocation>
        <location evidence="1">Periplasm</location>
    </subcellularLocation>
</comment>
<gene>
    <name evidence="12" type="ORF">OO016_07630</name>
</gene>
<dbReference type="InterPro" id="IPR029058">
    <property type="entry name" value="AB_hydrolase_fold"/>
</dbReference>
<dbReference type="GO" id="GO:0006508">
    <property type="term" value="P:proteolysis"/>
    <property type="evidence" value="ECO:0007669"/>
    <property type="project" value="UniProtKB-KW"/>
</dbReference>
<dbReference type="Gene3D" id="2.130.10.120">
    <property type="entry name" value="Prolyl oligopeptidase, N-terminal domain"/>
    <property type="match status" value="1"/>
</dbReference>
<dbReference type="EMBL" id="JAPFQP010000002">
    <property type="protein sequence ID" value="MCX2719466.1"/>
    <property type="molecule type" value="Genomic_DNA"/>
</dbReference>
<keyword evidence="5" id="KW-0574">Periplasm</keyword>
<dbReference type="GO" id="GO:0004252">
    <property type="term" value="F:serine-type endopeptidase activity"/>
    <property type="evidence" value="ECO:0007669"/>
    <property type="project" value="InterPro"/>
</dbReference>
<reference evidence="12" key="1">
    <citation type="submission" date="2022-11" db="EMBL/GenBank/DDBJ databases">
        <title>The characterization of three novel Bacteroidetes species and genomic analysis of their roles in tidal elemental geochemical cycles.</title>
        <authorList>
            <person name="Ma K.-J."/>
        </authorList>
    </citation>
    <scope>NUCLEOTIDE SEQUENCE</scope>
    <source>
        <strain evidence="12">M415</strain>
    </source>
</reference>
<feature type="domain" description="Peptidase S9 prolyl oligopeptidase catalytic" evidence="10">
    <location>
        <begin position="467"/>
        <end position="678"/>
    </location>
</feature>
<dbReference type="PANTHER" id="PTHR11757">
    <property type="entry name" value="PROTEASE FAMILY S9A OLIGOPEPTIDASE"/>
    <property type="match status" value="1"/>
</dbReference>
<comment type="similarity">
    <text evidence="2">Belongs to the peptidase S9A family.</text>
</comment>
<keyword evidence="4" id="KW-0732">Signal</keyword>
<accession>A0AAE3MLE4</accession>
<evidence type="ECO:0000313" key="12">
    <source>
        <dbReference type="EMBL" id="MCX2719466.1"/>
    </source>
</evidence>
<dbReference type="PRINTS" id="PR00862">
    <property type="entry name" value="PROLIGOPTASE"/>
</dbReference>
<evidence type="ECO:0000256" key="2">
    <source>
        <dbReference type="ARBA" id="ARBA00005228"/>
    </source>
</evidence>
<dbReference type="InterPro" id="IPR001375">
    <property type="entry name" value="Peptidase_S9_cat"/>
</dbReference>
<keyword evidence="6" id="KW-0378">Hydrolase</keyword>
<protein>
    <recommendedName>
        <fullName evidence="9">Proline-specific endopeptidase</fullName>
    </recommendedName>
</protein>
<evidence type="ECO:0000256" key="3">
    <source>
        <dbReference type="ARBA" id="ARBA00022670"/>
    </source>
</evidence>
<evidence type="ECO:0000313" key="13">
    <source>
        <dbReference type="Proteomes" id="UP001207116"/>
    </source>
</evidence>
<dbReference type="Proteomes" id="UP001207116">
    <property type="component" value="Unassembled WGS sequence"/>
</dbReference>
<comment type="function">
    <text evidence="8">Cleaves peptide bonds on the C-terminal side of prolyl residues within peptides that are up to approximately 30 amino acids long. Has an absolute requirement for an X-Pro bond in the trans configuration immediately preceding the Pro-Y scissible bond.</text>
</comment>
<dbReference type="InterPro" id="IPR023302">
    <property type="entry name" value="Pept_S9A_N"/>
</dbReference>
<evidence type="ECO:0000256" key="6">
    <source>
        <dbReference type="ARBA" id="ARBA00022801"/>
    </source>
</evidence>
<dbReference type="PANTHER" id="PTHR11757:SF19">
    <property type="entry name" value="PROLYL ENDOPEPTIDASE-LIKE"/>
    <property type="match status" value="1"/>
</dbReference>
<dbReference type="SUPFAM" id="SSF53474">
    <property type="entry name" value="alpha/beta-Hydrolases"/>
    <property type="match status" value="1"/>
</dbReference>
<keyword evidence="7" id="KW-0720">Serine protease</keyword>
<evidence type="ECO:0000256" key="7">
    <source>
        <dbReference type="ARBA" id="ARBA00022825"/>
    </source>
</evidence>
<keyword evidence="3" id="KW-0645">Protease</keyword>
<dbReference type="InterPro" id="IPR002470">
    <property type="entry name" value="Peptidase_S9A"/>
</dbReference>
<evidence type="ECO:0000256" key="4">
    <source>
        <dbReference type="ARBA" id="ARBA00022729"/>
    </source>
</evidence>
<evidence type="ECO:0000256" key="5">
    <source>
        <dbReference type="ARBA" id="ARBA00022764"/>
    </source>
</evidence>
<dbReference type="GO" id="GO:0042597">
    <property type="term" value="C:periplasmic space"/>
    <property type="evidence" value="ECO:0007669"/>
    <property type="project" value="UniProtKB-SubCell"/>
</dbReference>
<sequence length="684" mass="79230">MASTPPKAKKVEKALTIHGDTRIDPYYWLNERENPEVIAYLEQENAYYQAATAHTKEFQQLLFDEMKSRIKEDDSSVPYRLNNYWYATRYEKGREYPVYTRRAGSLDAQEEIMFDCNVLAEDQEYFNLRGISISPDNTYAAFGIDTVSRRQYQIQVKNLKTGEVYEDKIENTTGTSVWANDNKTLFYVKKDPVTLRSEKVYKHILGTPAEQDELVYHEKDATFNIYVYKSKSRDYIIIGANSTMTSEYRFLRADDPNGTFQVFSPRERGLEYSIYHFGDHFYLLTNKDGATNFKLMKTGTDKTNSEHWQEFIPHREDVLLEDLEIFSDYYVLAERNNGLTHLKINRWDGGEAYEIPFTSETFIAYPYVNPDYDSKKFRYVYNSLSSPYAIIDFDMEDRTQEVLKEQEVLGGKFNKKNYKTERVWAKARDGREIPISLIYHKDTPLDGSSPLFQYGYGSYGSTSDPYFSSIRLSLLDRGFIYAIAHVRGGEYLGRPWYEDGRLFNKKNTFTDFIDCSTYLINTRYTSPEHLYAYGGSAGGLLMGAIVNMEPDLYNGVIAAVPFVDVVTTMLDDSIPLTTGEYDEWGDPNDPEYYKYMKSYSPYDNVKAQSYPHLLVTTGLHDSQVQYWEPAKWVAKLREYKTDDNQLYLDTNMDAGHGGASGRFEALKETAKEFAFLLDLEGKIP</sequence>
<evidence type="ECO:0000256" key="9">
    <source>
        <dbReference type="ARBA" id="ARBA00081187"/>
    </source>
</evidence>
<dbReference type="FunFam" id="3.40.50.1820:FF:000005">
    <property type="entry name" value="Prolyl endopeptidase"/>
    <property type="match status" value="1"/>
</dbReference>
<proteinExistence type="inferred from homology"/>
<evidence type="ECO:0000259" key="11">
    <source>
        <dbReference type="Pfam" id="PF02897"/>
    </source>
</evidence>
<feature type="domain" description="Peptidase S9A N-terminal" evidence="11">
    <location>
        <begin position="6"/>
        <end position="406"/>
    </location>
</feature>
<dbReference type="InterPro" id="IPR051543">
    <property type="entry name" value="Serine_Peptidase_S9A"/>
</dbReference>
<comment type="caution">
    <text evidence="12">The sequence shown here is derived from an EMBL/GenBank/DDBJ whole genome shotgun (WGS) entry which is preliminary data.</text>
</comment>